<evidence type="ECO:0000313" key="6">
    <source>
        <dbReference type="Proteomes" id="UP000663879"/>
    </source>
</evidence>
<dbReference type="SUPFAM" id="SSF54001">
    <property type="entry name" value="Cysteine proteinases"/>
    <property type="match status" value="1"/>
</dbReference>
<gene>
    <name evidence="5" type="ORF">OXX778_LOCUS8872</name>
</gene>
<evidence type="ECO:0000256" key="2">
    <source>
        <dbReference type="ARBA" id="ARBA00022670"/>
    </source>
</evidence>
<dbReference type="GO" id="GO:0006508">
    <property type="term" value="P:proteolysis"/>
    <property type="evidence" value="ECO:0007669"/>
    <property type="project" value="UniProtKB-KW"/>
</dbReference>
<dbReference type="Proteomes" id="UP000663879">
    <property type="component" value="Unassembled WGS sequence"/>
</dbReference>
<organism evidence="5 6">
    <name type="scientific">Brachionus calyciflorus</name>
    <dbReference type="NCBI Taxonomy" id="104777"/>
    <lineage>
        <taxon>Eukaryota</taxon>
        <taxon>Metazoa</taxon>
        <taxon>Spiralia</taxon>
        <taxon>Gnathifera</taxon>
        <taxon>Rotifera</taxon>
        <taxon>Eurotatoria</taxon>
        <taxon>Monogononta</taxon>
        <taxon>Pseudotrocha</taxon>
        <taxon>Ploima</taxon>
        <taxon>Brachionidae</taxon>
        <taxon>Brachionus</taxon>
    </lineage>
</organism>
<sequence>MPDYYTIENYPFNSESLRESVFIQVAHAHNHWVVISNYYPKTNEQFFDKWYIYDSMNNPKYYLNFVKNVLRKVSGGSRYIDITHVEVSKQHCTIDCGLFALGYALALAMDIDPGCLIFDQRKLRDEFNTIIENKTLFLFSHSLIDNYIPKYTEFNLDLN</sequence>
<dbReference type="Gene3D" id="3.40.395.10">
    <property type="entry name" value="Adenoviral Proteinase, Chain A"/>
    <property type="match status" value="1"/>
</dbReference>
<comment type="similarity">
    <text evidence="1">Belongs to the peptidase C48 family.</text>
</comment>
<proteinExistence type="inferred from homology"/>
<comment type="caution">
    <text evidence="5">The sequence shown here is derived from an EMBL/GenBank/DDBJ whole genome shotgun (WGS) entry which is preliminary data.</text>
</comment>
<dbReference type="OrthoDB" id="10133727at2759"/>
<dbReference type="EMBL" id="CAJNOC010001261">
    <property type="protein sequence ID" value="CAF0849461.1"/>
    <property type="molecule type" value="Genomic_DNA"/>
</dbReference>
<dbReference type="InterPro" id="IPR003653">
    <property type="entry name" value="Peptidase_C48_C"/>
</dbReference>
<protein>
    <recommendedName>
        <fullName evidence="4">Ubiquitin-like protease family profile domain-containing protein</fullName>
    </recommendedName>
</protein>
<keyword evidence="3" id="KW-0378">Hydrolase</keyword>
<evidence type="ECO:0000259" key="4">
    <source>
        <dbReference type="PROSITE" id="PS50600"/>
    </source>
</evidence>
<dbReference type="AlphaFoldDB" id="A0A813VX93"/>
<name>A0A813VX93_9BILA</name>
<accession>A0A813VX93</accession>
<dbReference type="GO" id="GO:0008234">
    <property type="term" value="F:cysteine-type peptidase activity"/>
    <property type="evidence" value="ECO:0007669"/>
    <property type="project" value="InterPro"/>
</dbReference>
<dbReference type="PROSITE" id="PS50600">
    <property type="entry name" value="ULP_PROTEASE"/>
    <property type="match status" value="1"/>
</dbReference>
<dbReference type="InterPro" id="IPR038765">
    <property type="entry name" value="Papain-like_cys_pep_sf"/>
</dbReference>
<dbReference type="PANTHER" id="PTHR34718:SF2">
    <property type="entry name" value="PHD-TYPE DOMAIN-CONTAINING PROTEIN"/>
    <property type="match status" value="1"/>
</dbReference>
<keyword evidence="6" id="KW-1185">Reference proteome</keyword>
<evidence type="ECO:0000256" key="3">
    <source>
        <dbReference type="ARBA" id="ARBA00022801"/>
    </source>
</evidence>
<reference evidence="5" key="1">
    <citation type="submission" date="2021-02" db="EMBL/GenBank/DDBJ databases">
        <authorList>
            <person name="Nowell W R."/>
        </authorList>
    </citation>
    <scope>NUCLEOTIDE SEQUENCE</scope>
    <source>
        <strain evidence="5">Ploen Becks lab</strain>
    </source>
</reference>
<evidence type="ECO:0000313" key="5">
    <source>
        <dbReference type="EMBL" id="CAF0849461.1"/>
    </source>
</evidence>
<dbReference type="PANTHER" id="PTHR34718">
    <property type="entry name" value="PHD-TYPE DOMAIN-CONTAINING PROTEIN"/>
    <property type="match status" value="1"/>
</dbReference>
<feature type="domain" description="Ubiquitin-like protease family profile" evidence="4">
    <location>
        <begin position="1"/>
        <end position="107"/>
    </location>
</feature>
<keyword evidence="2" id="KW-0645">Protease</keyword>
<evidence type="ECO:0000256" key="1">
    <source>
        <dbReference type="ARBA" id="ARBA00005234"/>
    </source>
</evidence>